<organism evidence="4 5">
    <name type="scientific">Candidatus Giovannonibacteria bacterium GW2011_GWA2_45_21</name>
    <dbReference type="NCBI Taxonomy" id="1618649"/>
    <lineage>
        <taxon>Bacteria</taxon>
        <taxon>Candidatus Giovannoniibacteriota</taxon>
    </lineage>
</organism>
<dbReference type="SMART" id="SM00382">
    <property type="entry name" value="AAA"/>
    <property type="match status" value="1"/>
</dbReference>
<dbReference type="EMBL" id="LCKT01000017">
    <property type="protein sequence ID" value="KKU04475.1"/>
    <property type="molecule type" value="Genomic_DNA"/>
</dbReference>
<dbReference type="InterPro" id="IPR003593">
    <property type="entry name" value="AAA+_ATPase"/>
</dbReference>
<dbReference type="Gene3D" id="3.40.50.300">
    <property type="entry name" value="P-loop containing nucleotide triphosphate hydrolases"/>
    <property type="match status" value="2"/>
</dbReference>
<dbReference type="PROSITE" id="PS00211">
    <property type="entry name" value="ABC_TRANSPORTER_1"/>
    <property type="match status" value="1"/>
</dbReference>
<dbReference type="GO" id="GO:0005886">
    <property type="term" value="C:plasma membrane"/>
    <property type="evidence" value="ECO:0007669"/>
    <property type="project" value="TreeGrafter"/>
</dbReference>
<keyword evidence="1" id="KW-0547">Nucleotide-binding</keyword>
<dbReference type="GO" id="GO:0016887">
    <property type="term" value="F:ATP hydrolysis activity"/>
    <property type="evidence" value="ECO:0007669"/>
    <property type="project" value="InterPro"/>
</dbReference>
<feature type="domain" description="ABC transporter" evidence="3">
    <location>
        <begin position="4"/>
        <end position="176"/>
    </location>
</feature>
<dbReference type="InterPro" id="IPR027417">
    <property type="entry name" value="P-loop_NTPase"/>
</dbReference>
<dbReference type="GO" id="GO:0022857">
    <property type="term" value="F:transmembrane transporter activity"/>
    <property type="evidence" value="ECO:0007669"/>
    <property type="project" value="TreeGrafter"/>
</dbReference>
<dbReference type="AlphaFoldDB" id="A0A0G1Q7A8"/>
<gene>
    <name evidence="4" type="ORF">UX06_C0017G0002</name>
</gene>
<dbReference type="InterPro" id="IPR015854">
    <property type="entry name" value="ABC_transpr_LolD-like"/>
</dbReference>
<reference evidence="4 5" key="1">
    <citation type="journal article" date="2015" name="Nature">
        <title>rRNA introns, odd ribosomes, and small enigmatic genomes across a large radiation of phyla.</title>
        <authorList>
            <person name="Brown C.T."/>
            <person name="Hug L.A."/>
            <person name="Thomas B.C."/>
            <person name="Sharon I."/>
            <person name="Castelle C.J."/>
            <person name="Singh A."/>
            <person name="Wilkins M.J."/>
            <person name="Williams K.H."/>
            <person name="Banfield J.F."/>
        </authorList>
    </citation>
    <scope>NUCLEOTIDE SEQUENCE [LARGE SCALE GENOMIC DNA]</scope>
</reference>
<evidence type="ECO:0000256" key="1">
    <source>
        <dbReference type="ARBA" id="ARBA00022741"/>
    </source>
</evidence>
<evidence type="ECO:0000256" key="2">
    <source>
        <dbReference type="ARBA" id="ARBA00022840"/>
    </source>
</evidence>
<comment type="caution">
    <text evidence="4">The sequence shown here is derived from an EMBL/GenBank/DDBJ whole genome shotgun (WGS) entry which is preliminary data.</text>
</comment>
<accession>A0A0G1Q7A8</accession>
<dbReference type="PANTHER" id="PTHR24220:SF86">
    <property type="entry name" value="ABC TRANSPORTER ABCH.1"/>
    <property type="match status" value="1"/>
</dbReference>
<keyword evidence="2" id="KW-0067">ATP-binding</keyword>
<dbReference type="PROSITE" id="PS50893">
    <property type="entry name" value="ABC_TRANSPORTER_2"/>
    <property type="match status" value="1"/>
</dbReference>
<dbReference type="PANTHER" id="PTHR24220">
    <property type="entry name" value="IMPORT ATP-BINDING PROTEIN"/>
    <property type="match status" value="1"/>
</dbReference>
<dbReference type="Proteomes" id="UP000034696">
    <property type="component" value="Unassembled WGS sequence"/>
</dbReference>
<dbReference type="SUPFAM" id="SSF52540">
    <property type="entry name" value="P-loop containing nucleoside triphosphate hydrolases"/>
    <property type="match status" value="1"/>
</dbReference>
<protein>
    <submittedName>
        <fullName evidence="4">ABC transporter related protein</fullName>
    </submittedName>
</protein>
<evidence type="ECO:0000313" key="5">
    <source>
        <dbReference type="Proteomes" id="UP000034696"/>
    </source>
</evidence>
<dbReference type="GO" id="GO:0005524">
    <property type="term" value="F:ATP binding"/>
    <property type="evidence" value="ECO:0007669"/>
    <property type="project" value="UniProtKB-KW"/>
</dbReference>
<evidence type="ECO:0000259" key="3">
    <source>
        <dbReference type="PROSITE" id="PS50893"/>
    </source>
</evidence>
<name>A0A0G1Q7A8_9BACT</name>
<dbReference type="InterPro" id="IPR003439">
    <property type="entry name" value="ABC_transporter-like_ATP-bd"/>
</dbReference>
<sequence length="176" mass="19795">MSLIEVERLNKNYFTDGVPTGILRDVNLKVEENEFVAIMGPSGSGKSTLLHILGFLERKKIIEETVEMVGLERRLHYETSKLSGGEKQRVAMARALVNNPRMILADEPTGNLDSQSGGIVMDTLKQLNKKGHAVVLVTHESYTASYASRIIHLLDGQVEREELMARRIDEEKMFIK</sequence>
<proteinExistence type="predicted"/>
<dbReference type="InterPro" id="IPR017871">
    <property type="entry name" value="ABC_transporter-like_CS"/>
</dbReference>
<dbReference type="Pfam" id="PF00005">
    <property type="entry name" value="ABC_tran"/>
    <property type="match status" value="2"/>
</dbReference>
<evidence type="ECO:0000313" key="4">
    <source>
        <dbReference type="EMBL" id="KKU04475.1"/>
    </source>
</evidence>